<dbReference type="Pfam" id="PF00072">
    <property type="entry name" value="Response_reg"/>
    <property type="match status" value="1"/>
</dbReference>
<feature type="domain" description="HTH luxR-type" evidence="6">
    <location>
        <begin position="153"/>
        <end position="197"/>
    </location>
</feature>
<reference evidence="8 9" key="1">
    <citation type="journal article" date="2011" name="Front. Microbiol.">
        <title>Genomic signatures of strain selection and enhancement in Bacillus atrophaeus var. globigii, a historical biowarfare simulant.</title>
        <authorList>
            <person name="Gibbons H.S."/>
            <person name="Broomall S.M."/>
            <person name="McNew L.A."/>
            <person name="Daligault H."/>
            <person name="Chapman C."/>
            <person name="Bruce D."/>
            <person name="Karavis M."/>
            <person name="Krepps M."/>
            <person name="McGregor P.A."/>
            <person name="Hong C."/>
            <person name="Park K.H."/>
            <person name="Akmal A."/>
            <person name="Feldman A."/>
            <person name="Lin J.S."/>
            <person name="Chang W.E."/>
            <person name="Higgs B.W."/>
            <person name="Demirev P."/>
            <person name="Lindquist J."/>
            <person name="Liem A."/>
            <person name="Fochler E."/>
            <person name="Read T.D."/>
            <person name="Tapia R."/>
            <person name="Johnson S."/>
            <person name="Bishop-Lilly K.A."/>
            <person name="Detter C."/>
            <person name="Han C."/>
            <person name="Sozhamannan S."/>
            <person name="Rosenzweig C.N."/>
            <person name="Skowronski E.W."/>
        </authorList>
    </citation>
    <scope>NUCLEOTIDE SEQUENCE [LARGE SCALE GENOMIC DNA]</scope>
    <source>
        <strain evidence="8 9">PIT1</strain>
    </source>
</reference>
<dbReference type="EMBL" id="PIQG01000005">
    <property type="protein sequence ID" value="RUO75630.1"/>
    <property type="molecule type" value="Genomic_DNA"/>
</dbReference>
<dbReference type="SMART" id="SM00448">
    <property type="entry name" value="REC"/>
    <property type="match status" value="1"/>
</dbReference>
<keyword evidence="3 8" id="KW-0238">DNA-binding</keyword>
<comment type="caution">
    <text evidence="8">The sequence shown here is derived from an EMBL/GenBank/DDBJ whole genome shotgun (WGS) entry which is preliminary data.</text>
</comment>
<dbReference type="Gene3D" id="3.40.50.2300">
    <property type="match status" value="1"/>
</dbReference>
<dbReference type="SMART" id="SM00421">
    <property type="entry name" value="HTH_LUXR"/>
    <property type="match status" value="1"/>
</dbReference>
<evidence type="ECO:0000256" key="4">
    <source>
        <dbReference type="ARBA" id="ARBA00023163"/>
    </source>
</evidence>
<evidence type="ECO:0000313" key="9">
    <source>
        <dbReference type="Proteomes" id="UP000288279"/>
    </source>
</evidence>
<dbReference type="RefSeq" id="WP_126828473.1">
    <property type="nucleotide sequence ID" value="NZ_PIQG01000005.1"/>
</dbReference>
<evidence type="ECO:0000256" key="3">
    <source>
        <dbReference type="ARBA" id="ARBA00023125"/>
    </source>
</evidence>
<keyword evidence="4" id="KW-0804">Transcription</keyword>
<proteinExistence type="predicted"/>
<protein>
    <submittedName>
        <fullName evidence="8">DNA-binding response regulator</fullName>
    </submittedName>
</protein>
<evidence type="ECO:0000256" key="2">
    <source>
        <dbReference type="ARBA" id="ARBA00023015"/>
    </source>
</evidence>
<dbReference type="AlphaFoldDB" id="A0A432ZCL5"/>
<keyword evidence="9" id="KW-1185">Reference proteome</keyword>
<feature type="domain" description="Response regulatory" evidence="7">
    <location>
        <begin position="8"/>
        <end position="126"/>
    </location>
</feature>
<evidence type="ECO:0000256" key="5">
    <source>
        <dbReference type="PROSITE-ProRule" id="PRU00169"/>
    </source>
</evidence>
<dbReference type="InterPro" id="IPR016032">
    <property type="entry name" value="Sig_transdc_resp-reg_C-effctor"/>
</dbReference>
<evidence type="ECO:0000313" key="8">
    <source>
        <dbReference type="EMBL" id="RUO75630.1"/>
    </source>
</evidence>
<dbReference type="SUPFAM" id="SSF46894">
    <property type="entry name" value="C-terminal effector domain of the bipartite response regulators"/>
    <property type="match status" value="1"/>
</dbReference>
<organism evidence="8 9">
    <name type="scientific">Pseudidiomarina taiwanensis</name>
    <dbReference type="NCBI Taxonomy" id="337250"/>
    <lineage>
        <taxon>Bacteria</taxon>
        <taxon>Pseudomonadati</taxon>
        <taxon>Pseudomonadota</taxon>
        <taxon>Gammaproteobacteria</taxon>
        <taxon>Alteromonadales</taxon>
        <taxon>Idiomarinaceae</taxon>
        <taxon>Pseudidiomarina</taxon>
    </lineage>
</organism>
<keyword evidence="1 5" id="KW-0597">Phosphoprotein</keyword>
<dbReference type="InterPro" id="IPR039420">
    <property type="entry name" value="WalR-like"/>
</dbReference>
<dbReference type="PROSITE" id="PS50110">
    <property type="entry name" value="RESPONSE_REGULATORY"/>
    <property type="match status" value="1"/>
</dbReference>
<dbReference type="InterPro" id="IPR058245">
    <property type="entry name" value="NreC/VraR/RcsB-like_REC"/>
</dbReference>
<dbReference type="Proteomes" id="UP000288279">
    <property type="component" value="Unassembled WGS sequence"/>
</dbReference>
<keyword evidence="2" id="KW-0805">Transcription regulation</keyword>
<dbReference type="CDD" id="cd06170">
    <property type="entry name" value="LuxR_C_like"/>
    <property type="match status" value="1"/>
</dbReference>
<dbReference type="InterPro" id="IPR001789">
    <property type="entry name" value="Sig_transdc_resp-reg_receiver"/>
</dbReference>
<accession>A0A432ZCL5</accession>
<dbReference type="InterPro" id="IPR000792">
    <property type="entry name" value="Tscrpt_reg_LuxR_C"/>
</dbReference>
<dbReference type="CDD" id="cd17535">
    <property type="entry name" value="REC_NarL-like"/>
    <property type="match status" value="1"/>
</dbReference>
<dbReference type="PRINTS" id="PR00038">
    <property type="entry name" value="HTHLUXR"/>
</dbReference>
<dbReference type="PANTHER" id="PTHR43214:SF24">
    <property type="entry name" value="TRANSCRIPTIONAL REGULATORY PROTEIN NARL-RELATED"/>
    <property type="match status" value="1"/>
</dbReference>
<dbReference type="GO" id="GO:0000160">
    <property type="term" value="P:phosphorelay signal transduction system"/>
    <property type="evidence" value="ECO:0007669"/>
    <property type="project" value="InterPro"/>
</dbReference>
<dbReference type="GO" id="GO:0003677">
    <property type="term" value="F:DNA binding"/>
    <property type="evidence" value="ECO:0007669"/>
    <property type="project" value="UniProtKB-KW"/>
</dbReference>
<evidence type="ECO:0000259" key="6">
    <source>
        <dbReference type="PROSITE" id="PS50043"/>
    </source>
</evidence>
<sequence length="197" mass="21972">MSDTHVYRVLLVDDQMLVRQGLKSLLSLSPEIEVVHDVCDGVEATEWLKVHQQDIDVVLLDIRMPKMNGIETLNAMRREDIETPVLILTTFNDHELLIDALKAGAKGYLLKDVELETLVSGIQRVVRGESMIQPSITTHLLSGLKDMKSDFASFEQPEPLSVKEIEILRLMASGCSNKEIATALFKSEGTVKNQVST</sequence>
<dbReference type="GO" id="GO:0006355">
    <property type="term" value="P:regulation of DNA-templated transcription"/>
    <property type="evidence" value="ECO:0007669"/>
    <property type="project" value="InterPro"/>
</dbReference>
<dbReference type="PROSITE" id="PS50043">
    <property type="entry name" value="HTH_LUXR_2"/>
    <property type="match status" value="1"/>
</dbReference>
<evidence type="ECO:0000259" key="7">
    <source>
        <dbReference type="PROSITE" id="PS50110"/>
    </source>
</evidence>
<dbReference type="OrthoDB" id="9796655at2"/>
<evidence type="ECO:0000256" key="1">
    <source>
        <dbReference type="ARBA" id="ARBA00022553"/>
    </source>
</evidence>
<dbReference type="Pfam" id="PF00196">
    <property type="entry name" value="GerE"/>
    <property type="match status" value="1"/>
</dbReference>
<feature type="modified residue" description="4-aspartylphosphate" evidence="5">
    <location>
        <position position="61"/>
    </location>
</feature>
<gene>
    <name evidence="8" type="ORF">CWI83_09615</name>
</gene>
<dbReference type="InterPro" id="IPR011006">
    <property type="entry name" value="CheY-like_superfamily"/>
</dbReference>
<dbReference type="SUPFAM" id="SSF52172">
    <property type="entry name" value="CheY-like"/>
    <property type="match status" value="1"/>
</dbReference>
<dbReference type="PANTHER" id="PTHR43214">
    <property type="entry name" value="TWO-COMPONENT RESPONSE REGULATOR"/>
    <property type="match status" value="1"/>
</dbReference>
<name>A0A432ZCL5_9GAMM</name>